<accession>A0A7U3YF83</accession>
<keyword evidence="2" id="KW-0805">Transcription regulation</keyword>
<dbReference type="InterPro" id="IPR009057">
    <property type="entry name" value="Homeodomain-like_sf"/>
</dbReference>
<dbReference type="InterPro" id="IPR036271">
    <property type="entry name" value="Tet_transcr_reg_TetR-rel_C_sf"/>
</dbReference>
<keyword evidence="4" id="KW-0804">Transcription</keyword>
<dbReference type="SUPFAM" id="SSF48498">
    <property type="entry name" value="Tetracyclin repressor-like, C-terminal domain"/>
    <property type="match status" value="1"/>
</dbReference>
<evidence type="ECO:0000256" key="5">
    <source>
        <dbReference type="PROSITE-ProRule" id="PRU00335"/>
    </source>
</evidence>
<dbReference type="GO" id="GO:0000976">
    <property type="term" value="F:transcription cis-regulatory region binding"/>
    <property type="evidence" value="ECO:0007669"/>
    <property type="project" value="TreeGrafter"/>
</dbReference>
<evidence type="ECO:0000259" key="6">
    <source>
        <dbReference type="PROSITE" id="PS50977"/>
    </source>
</evidence>
<dbReference type="PANTHER" id="PTHR30055:SF151">
    <property type="entry name" value="TRANSCRIPTIONAL REGULATORY PROTEIN"/>
    <property type="match status" value="1"/>
</dbReference>
<evidence type="ECO:0000256" key="3">
    <source>
        <dbReference type="ARBA" id="ARBA00023125"/>
    </source>
</evidence>
<dbReference type="InterPro" id="IPR050109">
    <property type="entry name" value="HTH-type_TetR-like_transc_reg"/>
</dbReference>
<proteinExistence type="predicted"/>
<protein>
    <submittedName>
        <fullName evidence="7">Tetracyclin repressor domain-containing protein</fullName>
    </submittedName>
</protein>
<sequence>MALRKEQIIEEALQLLNESGLEGVTLRKLAKRLGVQAPALYWHFNNKAALVNEMAEAILQTEFADLQPRSDDEPWQDWLIRTLNRLRKAMLSYTDGGRVVAGAHLSLTMAKISEVAIQSLHSAGISLREARLIVLAATHYTFGYVIEEQTTLPSPEEIKDFDFEQFKKEHPLMVQSIEEYFASGRTVDDLFNDGLKIIVGVYIQHKNPCQ</sequence>
<dbReference type="InterPro" id="IPR004111">
    <property type="entry name" value="Repressor_TetR_C"/>
</dbReference>
<keyword evidence="1" id="KW-0678">Repressor</keyword>
<dbReference type="EMBL" id="CP002293">
    <property type="protein sequence ID" value="ADP74531.1"/>
    <property type="molecule type" value="Genomic_DNA"/>
</dbReference>
<dbReference type="Pfam" id="PF00440">
    <property type="entry name" value="TetR_N"/>
    <property type="match status" value="1"/>
</dbReference>
<dbReference type="GO" id="GO:0003700">
    <property type="term" value="F:DNA-binding transcription factor activity"/>
    <property type="evidence" value="ECO:0007669"/>
    <property type="project" value="TreeGrafter"/>
</dbReference>
<dbReference type="PROSITE" id="PS01081">
    <property type="entry name" value="HTH_TETR_1"/>
    <property type="match status" value="1"/>
</dbReference>
<evidence type="ECO:0000256" key="2">
    <source>
        <dbReference type="ARBA" id="ARBA00023015"/>
    </source>
</evidence>
<evidence type="ECO:0000256" key="1">
    <source>
        <dbReference type="ARBA" id="ARBA00022491"/>
    </source>
</evidence>
<dbReference type="AlphaFoldDB" id="A0A7U3YF83"/>
<gene>
    <name evidence="7" type="ORF">GY4MC1_1757</name>
</gene>
<dbReference type="KEGG" id="gmc:GY4MC1_1757"/>
<feature type="DNA-binding region" description="H-T-H motif" evidence="5">
    <location>
        <begin position="25"/>
        <end position="44"/>
    </location>
</feature>
<dbReference type="SUPFAM" id="SSF46689">
    <property type="entry name" value="Homeodomain-like"/>
    <property type="match status" value="1"/>
</dbReference>
<reference evidence="7" key="1">
    <citation type="submission" date="2010-10" db="EMBL/GenBank/DDBJ databases">
        <title>Complete sequence of chromosome of Geobacillus sp. Y4.1MC1.</title>
        <authorList>
            <consortium name="US DOE Joint Genome Institute"/>
            <person name="Lucas S."/>
            <person name="Copeland A."/>
            <person name="Lapidus A."/>
            <person name="Cheng J.-F."/>
            <person name="Bruce D."/>
            <person name="Goodwin L."/>
            <person name="Pitluck S."/>
            <person name="Chertkov O."/>
            <person name="Zhang X."/>
            <person name="Detter J.C."/>
            <person name="Han C."/>
            <person name="Tapia R."/>
            <person name="Land M."/>
            <person name="Hauser L."/>
            <person name="Jeffries C."/>
            <person name="Kyrpides N."/>
            <person name="Ivanova N."/>
            <person name="Ovchinnikova G."/>
            <person name="Brumm P."/>
            <person name="Mead D."/>
            <person name="Woyke T."/>
        </authorList>
    </citation>
    <scope>NUCLEOTIDE SEQUENCE [LARGE SCALE GENOMIC DNA]</scope>
    <source>
        <strain evidence="7">Y4.1MC1</strain>
    </source>
</reference>
<dbReference type="InterPro" id="IPR003012">
    <property type="entry name" value="Tet_transcr_reg_TetR"/>
</dbReference>
<dbReference type="Gene3D" id="1.10.10.60">
    <property type="entry name" value="Homeodomain-like"/>
    <property type="match status" value="1"/>
</dbReference>
<dbReference type="PROSITE" id="PS50977">
    <property type="entry name" value="HTH_TETR_2"/>
    <property type="match status" value="1"/>
</dbReference>
<dbReference type="InterPro" id="IPR001647">
    <property type="entry name" value="HTH_TetR"/>
</dbReference>
<feature type="domain" description="HTH tetR-type" evidence="6">
    <location>
        <begin position="2"/>
        <end position="62"/>
    </location>
</feature>
<dbReference type="GO" id="GO:0046677">
    <property type="term" value="P:response to antibiotic"/>
    <property type="evidence" value="ECO:0007669"/>
    <property type="project" value="InterPro"/>
</dbReference>
<evidence type="ECO:0000313" key="7">
    <source>
        <dbReference type="EMBL" id="ADP74531.1"/>
    </source>
</evidence>
<dbReference type="PRINTS" id="PR00400">
    <property type="entry name" value="TETREPRESSOR"/>
</dbReference>
<dbReference type="PANTHER" id="PTHR30055">
    <property type="entry name" value="HTH-TYPE TRANSCRIPTIONAL REGULATOR RUTR"/>
    <property type="match status" value="1"/>
</dbReference>
<dbReference type="PRINTS" id="PR00455">
    <property type="entry name" value="HTHTETR"/>
</dbReference>
<evidence type="ECO:0000256" key="4">
    <source>
        <dbReference type="ARBA" id="ARBA00023163"/>
    </source>
</evidence>
<keyword evidence="3 5" id="KW-0238">DNA-binding</keyword>
<dbReference type="Gene3D" id="1.10.357.10">
    <property type="entry name" value="Tetracycline Repressor, domain 2"/>
    <property type="match status" value="1"/>
</dbReference>
<name>A0A7U3YF83_GEOS0</name>
<organism evidence="7">
    <name type="scientific">Geobacillus sp. (strain Y4.1MC1)</name>
    <dbReference type="NCBI Taxonomy" id="581103"/>
    <lineage>
        <taxon>Bacteria</taxon>
        <taxon>Bacillati</taxon>
        <taxon>Bacillota</taxon>
        <taxon>Bacilli</taxon>
        <taxon>Bacillales</taxon>
        <taxon>Anoxybacillaceae</taxon>
        <taxon>Geobacillus</taxon>
    </lineage>
</organism>
<dbReference type="InterPro" id="IPR023772">
    <property type="entry name" value="DNA-bd_HTH_TetR-type_CS"/>
</dbReference>
<dbReference type="GO" id="GO:0045892">
    <property type="term" value="P:negative regulation of DNA-templated transcription"/>
    <property type="evidence" value="ECO:0007669"/>
    <property type="project" value="InterPro"/>
</dbReference>
<dbReference type="Pfam" id="PF02909">
    <property type="entry name" value="TetR_C_1"/>
    <property type="match status" value="1"/>
</dbReference>